<dbReference type="RefSeq" id="XP_033690284.1">
    <property type="nucleotide sequence ID" value="XM_033825561.1"/>
</dbReference>
<evidence type="ECO:0000313" key="4">
    <source>
        <dbReference type="Proteomes" id="UP000800094"/>
    </source>
</evidence>
<accession>A0A6A6J0A5</accession>
<dbReference type="NCBIfam" id="NF041278">
    <property type="entry name" value="CmcJ_NvfI_EfuI"/>
    <property type="match status" value="1"/>
</dbReference>
<dbReference type="PANTHER" id="PTHR34598">
    <property type="entry name" value="BLL6449 PROTEIN"/>
    <property type="match status" value="1"/>
</dbReference>
<dbReference type="GO" id="GO:0016491">
    <property type="term" value="F:oxidoreductase activity"/>
    <property type="evidence" value="ECO:0007669"/>
    <property type="project" value="UniProtKB-KW"/>
</dbReference>
<evidence type="ECO:0000256" key="1">
    <source>
        <dbReference type="ARBA" id="ARBA00023002"/>
    </source>
</evidence>
<dbReference type="EMBL" id="ML987190">
    <property type="protein sequence ID" value="KAF2255280.1"/>
    <property type="molecule type" value="Genomic_DNA"/>
</dbReference>
<dbReference type="InterPro" id="IPR044053">
    <property type="entry name" value="AsaB-like"/>
</dbReference>
<dbReference type="Proteomes" id="UP000800094">
    <property type="component" value="Unassembled WGS sequence"/>
</dbReference>
<evidence type="ECO:0000313" key="3">
    <source>
        <dbReference type="EMBL" id="KAF2255280.1"/>
    </source>
</evidence>
<keyword evidence="1" id="KW-0560">Oxidoreductase</keyword>
<organism evidence="3 4">
    <name type="scientific">Trematosphaeria pertusa</name>
    <dbReference type="NCBI Taxonomy" id="390896"/>
    <lineage>
        <taxon>Eukaryota</taxon>
        <taxon>Fungi</taxon>
        <taxon>Dikarya</taxon>
        <taxon>Ascomycota</taxon>
        <taxon>Pezizomycotina</taxon>
        <taxon>Dothideomycetes</taxon>
        <taxon>Pleosporomycetidae</taxon>
        <taxon>Pleosporales</taxon>
        <taxon>Massarineae</taxon>
        <taxon>Trematosphaeriaceae</taxon>
        <taxon>Trematosphaeria</taxon>
    </lineage>
</organism>
<dbReference type="AlphaFoldDB" id="A0A6A6J0A5"/>
<evidence type="ECO:0008006" key="5">
    <source>
        <dbReference type="Google" id="ProtNLM"/>
    </source>
</evidence>
<dbReference type="GeneID" id="54578891"/>
<sequence length="305" mass="34546">MATETITQLVQPATIPLQTSRASKGRDVATTLNYYRNPGDGSPPTPVYVGGNTVTNERPTAPTKVIIHDMTGEEKKYSLDSYGFEIVKHESKEKDFDDEERLKRDYYPDCENLYKAVTGASEAHLFGHLVRRGPTHWHSLGAGNAAKKGPLHRVHIDQSYSGAELILRKNLPSQADAILGSGRRWQIINLWRPIRTIYKDPLAVAAAHSIPEGDLIEAKVIYTKQPPPLNENRTWTILPNEKHEWYYKNEQKSDEVLLIKCFDSKVEEGLARRAPHCAFKDPEREGNEFADRESVEIRAVLVYDK</sequence>
<reference evidence="3" key="1">
    <citation type="journal article" date="2020" name="Stud. Mycol.">
        <title>101 Dothideomycetes genomes: a test case for predicting lifestyles and emergence of pathogens.</title>
        <authorList>
            <person name="Haridas S."/>
            <person name="Albert R."/>
            <person name="Binder M."/>
            <person name="Bloem J."/>
            <person name="Labutti K."/>
            <person name="Salamov A."/>
            <person name="Andreopoulos B."/>
            <person name="Baker S."/>
            <person name="Barry K."/>
            <person name="Bills G."/>
            <person name="Bluhm B."/>
            <person name="Cannon C."/>
            <person name="Castanera R."/>
            <person name="Culley D."/>
            <person name="Daum C."/>
            <person name="Ezra D."/>
            <person name="Gonzalez J."/>
            <person name="Henrissat B."/>
            <person name="Kuo A."/>
            <person name="Liang C."/>
            <person name="Lipzen A."/>
            <person name="Lutzoni F."/>
            <person name="Magnuson J."/>
            <person name="Mondo S."/>
            <person name="Nolan M."/>
            <person name="Ohm R."/>
            <person name="Pangilinan J."/>
            <person name="Park H.-J."/>
            <person name="Ramirez L."/>
            <person name="Alfaro M."/>
            <person name="Sun H."/>
            <person name="Tritt A."/>
            <person name="Yoshinaga Y."/>
            <person name="Zwiers L.-H."/>
            <person name="Turgeon B."/>
            <person name="Goodwin S."/>
            <person name="Spatafora J."/>
            <person name="Crous P."/>
            <person name="Grigoriev I."/>
        </authorList>
    </citation>
    <scope>NUCLEOTIDE SEQUENCE</scope>
    <source>
        <strain evidence="3">CBS 122368</strain>
    </source>
</reference>
<proteinExistence type="inferred from homology"/>
<evidence type="ECO:0000256" key="2">
    <source>
        <dbReference type="ARBA" id="ARBA00023604"/>
    </source>
</evidence>
<dbReference type="OrthoDB" id="412788at2759"/>
<protein>
    <recommendedName>
        <fullName evidence="5">Methyltransferase</fullName>
    </recommendedName>
</protein>
<name>A0A6A6J0A5_9PLEO</name>
<comment type="similarity">
    <text evidence="2">Belongs to the asaB hydroxylase/desaturase family.</text>
</comment>
<keyword evidence="4" id="KW-1185">Reference proteome</keyword>
<gene>
    <name evidence="3" type="ORF">BU26DRAFT_476055</name>
</gene>
<dbReference type="PANTHER" id="PTHR34598:SF3">
    <property type="entry name" value="OXIDOREDUCTASE AN1597"/>
    <property type="match status" value="1"/>
</dbReference>